<dbReference type="SMART" id="SM00382">
    <property type="entry name" value="AAA"/>
    <property type="match status" value="1"/>
</dbReference>
<keyword evidence="2" id="KW-0813">Transport</keyword>
<dbReference type="SUPFAM" id="SSF52540">
    <property type="entry name" value="P-loop containing nucleoside triphosphate hydrolases"/>
    <property type="match status" value="1"/>
</dbReference>
<accession>A0A6J6DL00</accession>
<evidence type="ECO:0000256" key="2">
    <source>
        <dbReference type="ARBA" id="ARBA00022448"/>
    </source>
</evidence>
<dbReference type="Pfam" id="PF00664">
    <property type="entry name" value="ABC_membrane"/>
    <property type="match status" value="1"/>
</dbReference>
<sequence length="626" mass="67546">MMPSSLHSMMAGNRDAIAGKSLSRRTVLRVLSYASPYRWAITAFLIVIVIQALLGLAPALLFRQIIDKAIPEGNRGLLHVLAAVVIAAAVFSSAMSFFERLYSSRIGEGLIFDLRVKLFDHVSAMPIGFFTRTQTGALMSRLNNDVIGAQRAVTTTLGSVVSNVIVLITTLIAMFYLEWRLTIIGILVLPIFIIPAKRVGRRLSAITRRGFDLNAVMNTQMTERFNVSGALLVKLFGNRKRESKEFSDRAAEVRDIGIQSAMYSRTFLIALALVGAIGTALVYWIGGQLVISDAITLGTLVALAALVTRIYEPLTALSSARVDIMTALVSFDRVFEVLDLRNSLDDKEDAIDLPPAKGAIEFDHVTFRYPSGSEESLASLEIGLSGSVDDGPGAEVLHDVSASILPGQLIALVGPSGAGKTTMSSLVPRLYDVTEGSVRIDGHDVRDLTLDSLRGAVGVVSQDPHLFHDTVAENLRYARHDATDAEIVAACQAAQIHDVIAALPDGYNTVVGERGHRLSGGEKQRLAIARVLVKAPAIVVLDEATSHLDSENESLVQKALATALAGRTALVVAHRLSTITGADQILVLESGRIVERGRHEELLNADGLYADLYRTLVRQDLEGIEA</sequence>
<dbReference type="InterPro" id="IPR017871">
    <property type="entry name" value="ABC_transporter-like_CS"/>
</dbReference>
<feature type="transmembrane region" description="Helical" evidence="8">
    <location>
        <begin position="77"/>
        <end position="98"/>
    </location>
</feature>
<comment type="subcellular location">
    <subcellularLocation>
        <location evidence="1">Membrane</location>
        <topology evidence="1">Multi-pass membrane protein</topology>
    </subcellularLocation>
</comment>
<dbReference type="PROSITE" id="PS50929">
    <property type="entry name" value="ABC_TM1F"/>
    <property type="match status" value="1"/>
</dbReference>
<evidence type="ECO:0000256" key="5">
    <source>
        <dbReference type="ARBA" id="ARBA00022840"/>
    </source>
</evidence>
<evidence type="ECO:0000256" key="1">
    <source>
        <dbReference type="ARBA" id="ARBA00004141"/>
    </source>
</evidence>
<evidence type="ECO:0000256" key="8">
    <source>
        <dbReference type="SAM" id="Phobius"/>
    </source>
</evidence>
<feature type="transmembrane region" description="Helical" evidence="8">
    <location>
        <begin position="39"/>
        <end position="65"/>
    </location>
</feature>
<dbReference type="Pfam" id="PF00005">
    <property type="entry name" value="ABC_tran"/>
    <property type="match status" value="1"/>
</dbReference>
<evidence type="ECO:0000259" key="9">
    <source>
        <dbReference type="PROSITE" id="PS50893"/>
    </source>
</evidence>
<name>A0A6J6DL00_9ZZZZ</name>
<dbReference type="InterPro" id="IPR039421">
    <property type="entry name" value="Type_1_exporter"/>
</dbReference>
<keyword evidence="6 8" id="KW-1133">Transmembrane helix</keyword>
<dbReference type="PANTHER" id="PTHR43394">
    <property type="entry name" value="ATP-DEPENDENT PERMEASE MDL1, MITOCHONDRIAL"/>
    <property type="match status" value="1"/>
</dbReference>
<gene>
    <name evidence="11" type="ORF">UFOPK1495_01555</name>
    <name evidence="12" type="ORF">UFOPK1711_00959</name>
</gene>
<dbReference type="InterPro" id="IPR003593">
    <property type="entry name" value="AAA+_ATPase"/>
</dbReference>
<dbReference type="AlphaFoldDB" id="A0A6J6DL00"/>
<proteinExistence type="predicted"/>
<dbReference type="InterPro" id="IPR027417">
    <property type="entry name" value="P-loop_NTPase"/>
</dbReference>
<dbReference type="PANTHER" id="PTHR43394:SF1">
    <property type="entry name" value="ATP-BINDING CASSETTE SUB-FAMILY B MEMBER 10, MITOCHONDRIAL"/>
    <property type="match status" value="1"/>
</dbReference>
<evidence type="ECO:0000256" key="3">
    <source>
        <dbReference type="ARBA" id="ARBA00022692"/>
    </source>
</evidence>
<dbReference type="GO" id="GO:0005524">
    <property type="term" value="F:ATP binding"/>
    <property type="evidence" value="ECO:0007669"/>
    <property type="project" value="UniProtKB-KW"/>
</dbReference>
<dbReference type="CDD" id="cd18550">
    <property type="entry name" value="ABC_6TM_exporter_like"/>
    <property type="match status" value="1"/>
</dbReference>
<dbReference type="GO" id="GO:0016887">
    <property type="term" value="F:ATP hydrolysis activity"/>
    <property type="evidence" value="ECO:0007669"/>
    <property type="project" value="InterPro"/>
</dbReference>
<evidence type="ECO:0000256" key="4">
    <source>
        <dbReference type="ARBA" id="ARBA00022741"/>
    </source>
</evidence>
<protein>
    <submittedName>
        <fullName evidence="11">Unannotated protein</fullName>
    </submittedName>
</protein>
<feature type="transmembrane region" description="Helical" evidence="8">
    <location>
        <begin position="183"/>
        <end position="200"/>
    </location>
</feature>
<evidence type="ECO:0000313" key="11">
    <source>
        <dbReference type="EMBL" id="CAB4561958.1"/>
    </source>
</evidence>
<dbReference type="GO" id="GO:0016020">
    <property type="term" value="C:membrane"/>
    <property type="evidence" value="ECO:0007669"/>
    <property type="project" value="UniProtKB-SubCell"/>
</dbReference>
<dbReference type="EMBL" id="CAEZTR010000049">
    <property type="protein sequence ID" value="CAB4578129.1"/>
    <property type="molecule type" value="Genomic_DNA"/>
</dbReference>
<keyword evidence="4" id="KW-0547">Nucleotide-binding</keyword>
<dbReference type="InterPro" id="IPR011527">
    <property type="entry name" value="ABC1_TM_dom"/>
</dbReference>
<dbReference type="FunFam" id="3.40.50.300:FF:000287">
    <property type="entry name" value="Multidrug ABC transporter ATP-binding protein"/>
    <property type="match status" value="1"/>
</dbReference>
<dbReference type="EMBL" id="CAEZSU010000202">
    <property type="protein sequence ID" value="CAB4561958.1"/>
    <property type="molecule type" value="Genomic_DNA"/>
</dbReference>
<dbReference type="PROSITE" id="PS50893">
    <property type="entry name" value="ABC_TRANSPORTER_2"/>
    <property type="match status" value="1"/>
</dbReference>
<dbReference type="Gene3D" id="3.40.50.300">
    <property type="entry name" value="P-loop containing nucleotide triphosphate hydrolases"/>
    <property type="match status" value="1"/>
</dbReference>
<dbReference type="SUPFAM" id="SSF90123">
    <property type="entry name" value="ABC transporter transmembrane region"/>
    <property type="match status" value="1"/>
</dbReference>
<organism evidence="11">
    <name type="scientific">freshwater metagenome</name>
    <dbReference type="NCBI Taxonomy" id="449393"/>
    <lineage>
        <taxon>unclassified sequences</taxon>
        <taxon>metagenomes</taxon>
        <taxon>ecological metagenomes</taxon>
    </lineage>
</organism>
<feature type="transmembrane region" description="Helical" evidence="8">
    <location>
        <begin position="267"/>
        <end position="285"/>
    </location>
</feature>
<feature type="transmembrane region" description="Helical" evidence="8">
    <location>
        <begin position="157"/>
        <end position="177"/>
    </location>
</feature>
<evidence type="ECO:0000259" key="10">
    <source>
        <dbReference type="PROSITE" id="PS50929"/>
    </source>
</evidence>
<evidence type="ECO:0000256" key="7">
    <source>
        <dbReference type="ARBA" id="ARBA00023136"/>
    </source>
</evidence>
<dbReference type="PROSITE" id="PS00211">
    <property type="entry name" value="ABC_TRANSPORTER_1"/>
    <property type="match status" value="1"/>
</dbReference>
<feature type="domain" description="ABC transporter" evidence="9">
    <location>
        <begin position="360"/>
        <end position="615"/>
    </location>
</feature>
<evidence type="ECO:0000256" key="6">
    <source>
        <dbReference type="ARBA" id="ARBA00022989"/>
    </source>
</evidence>
<dbReference type="Gene3D" id="1.20.1560.10">
    <property type="entry name" value="ABC transporter type 1, transmembrane domain"/>
    <property type="match status" value="1"/>
</dbReference>
<keyword evidence="3 8" id="KW-0812">Transmembrane</keyword>
<keyword evidence="7 8" id="KW-0472">Membrane</keyword>
<dbReference type="InterPro" id="IPR036640">
    <property type="entry name" value="ABC1_TM_sf"/>
</dbReference>
<keyword evidence="5" id="KW-0067">ATP-binding</keyword>
<feature type="transmembrane region" description="Helical" evidence="8">
    <location>
        <begin position="291"/>
        <end position="311"/>
    </location>
</feature>
<dbReference type="GO" id="GO:0015421">
    <property type="term" value="F:ABC-type oligopeptide transporter activity"/>
    <property type="evidence" value="ECO:0007669"/>
    <property type="project" value="TreeGrafter"/>
</dbReference>
<dbReference type="InterPro" id="IPR003439">
    <property type="entry name" value="ABC_transporter-like_ATP-bd"/>
</dbReference>
<evidence type="ECO:0000313" key="12">
    <source>
        <dbReference type="EMBL" id="CAB4578129.1"/>
    </source>
</evidence>
<feature type="domain" description="ABC transmembrane type-1" evidence="10">
    <location>
        <begin position="45"/>
        <end position="326"/>
    </location>
</feature>
<reference evidence="11" key="1">
    <citation type="submission" date="2020-05" db="EMBL/GenBank/DDBJ databases">
        <authorList>
            <person name="Chiriac C."/>
            <person name="Salcher M."/>
            <person name="Ghai R."/>
            <person name="Kavagutti S V."/>
        </authorList>
    </citation>
    <scope>NUCLEOTIDE SEQUENCE</scope>
</reference>